<evidence type="ECO:0000256" key="1">
    <source>
        <dbReference type="ARBA" id="ARBA00001968"/>
    </source>
</evidence>
<dbReference type="SUPFAM" id="SSF50249">
    <property type="entry name" value="Nucleic acid-binding proteins"/>
    <property type="match status" value="1"/>
</dbReference>
<accession>A0A0K1LM94</accession>
<evidence type="ECO:0000313" key="11">
    <source>
        <dbReference type="Proteomes" id="UP000221339"/>
    </source>
</evidence>
<dbReference type="SUPFAM" id="SSF56091">
    <property type="entry name" value="DNA ligase/mRNA capping enzyme, catalytic domain"/>
    <property type="match status" value="1"/>
</dbReference>
<evidence type="ECO:0000259" key="9">
    <source>
        <dbReference type="Pfam" id="PF14743"/>
    </source>
</evidence>
<dbReference type="InterPro" id="IPR029319">
    <property type="entry name" value="DNA_ligase_OB"/>
</dbReference>
<dbReference type="GO" id="GO:0006260">
    <property type="term" value="P:DNA replication"/>
    <property type="evidence" value="ECO:0007669"/>
    <property type="project" value="UniProtKB-KW"/>
</dbReference>
<dbReference type="PANTHER" id="PTHR47810">
    <property type="entry name" value="DNA LIGASE"/>
    <property type="match status" value="1"/>
</dbReference>
<evidence type="ECO:0000259" key="8">
    <source>
        <dbReference type="Pfam" id="PF01068"/>
    </source>
</evidence>
<evidence type="ECO:0000256" key="2">
    <source>
        <dbReference type="ARBA" id="ARBA00007572"/>
    </source>
</evidence>
<evidence type="ECO:0000256" key="3">
    <source>
        <dbReference type="ARBA" id="ARBA00013308"/>
    </source>
</evidence>
<dbReference type="PANTHER" id="PTHR47810:SF1">
    <property type="entry name" value="DNA LIGASE B"/>
    <property type="match status" value="1"/>
</dbReference>
<proteinExistence type="inferred from homology"/>
<dbReference type="EMBL" id="KT001914">
    <property type="protein sequence ID" value="AKU43584.1"/>
    <property type="molecule type" value="Genomic_DNA"/>
</dbReference>
<feature type="domain" description="DNA ligase OB-like" evidence="9">
    <location>
        <begin position="318"/>
        <end position="379"/>
    </location>
</feature>
<keyword evidence="5" id="KW-0235">DNA replication</keyword>
<dbReference type="InterPro" id="IPR012340">
    <property type="entry name" value="NA-bd_OB-fold"/>
</dbReference>
<evidence type="ECO:0000256" key="7">
    <source>
        <dbReference type="ARBA" id="ARBA00023204"/>
    </source>
</evidence>
<dbReference type="GO" id="GO:0005524">
    <property type="term" value="F:ATP binding"/>
    <property type="evidence" value="ECO:0007669"/>
    <property type="project" value="InterPro"/>
</dbReference>
<dbReference type="Pfam" id="PF01068">
    <property type="entry name" value="DNA_ligase_A_M"/>
    <property type="match status" value="1"/>
</dbReference>
<dbReference type="InterPro" id="IPR012310">
    <property type="entry name" value="DNA_ligase_ATP-dep_cent"/>
</dbReference>
<protein>
    <recommendedName>
        <fullName evidence="3">DNA ligase</fullName>
    </recommendedName>
</protein>
<dbReference type="InterPro" id="IPR050326">
    <property type="entry name" value="NAD_dep_DNA_ligaseB"/>
</dbReference>
<dbReference type="GO" id="GO:0006310">
    <property type="term" value="P:DNA recombination"/>
    <property type="evidence" value="ECO:0007669"/>
    <property type="project" value="InterPro"/>
</dbReference>
<comment type="similarity">
    <text evidence="2">Belongs to the ATP-dependent DNA ligase family.</text>
</comment>
<evidence type="ECO:0000313" key="10">
    <source>
        <dbReference type="EMBL" id="AKU43584.1"/>
    </source>
</evidence>
<reference evidence="10 11" key="1">
    <citation type="journal article" date="2015" name="Genome Announc.">
        <title>Complete Genome Sequence of Caulobacter crescentus Siphophage Seuss.</title>
        <authorList>
            <person name="Sloan J.M."/>
            <person name="Keene J.L."/>
            <person name="Cahill J.L."/>
            <person name="Rasche E.S."/>
            <person name="Kuty Everett G.F."/>
        </authorList>
    </citation>
    <scope>NUCLEOTIDE SEQUENCE [LARGE SCALE GENOMIC DNA]</scope>
</reference>
<dbReference type="GO" id="GO:0003910">
    <property type="term" value="F:DNA ligase (ATP) activity"/>
    <property type="evidence" value="ECO:0007669"/>
    <property type="project" value="InterPro"/>
</dbReference>
<keyword evidence="6" id="KW-0227">DNA damage</keyword>
<sequence>MNRQIYTIDKLGRVRVWFMEQDGSRHRTHHGLLDGEMTCSAWTDCVGKQGRTNVEQAAFEIKSGYEYQLKRDYFETIEEARKGPRYFAPQLAIKYSEMGFEKSIKYALAHAGRGDYAHLMAVEPKFDGFCFIAQASGMTSREGQPIVAAPHIMSALSPFFAQFPDAILHGELYNHDFCDDFETLSSILKKQNPSAEDLERSKLMSAHIYDYPSVAQLPLSKRKELLVLDFYEVFASGWTEHDDYAALVNKEHHLVLVGASWLNSEEAVTAFRTDMVKRNYEGAMCKLDIPYEGGTRSKGNQKHKVTQDGEFTLRKAIEGKGNYAGFLKAVELEDAEGKVFKAGVKGSKDERLKRLLTEAQPGDQVTIEYLRLTKRGVPKGGVAIKFHGRERTL</sequence>
<dbReference type="GO" id="GO:0006281">
    <property type="term" value="P:DNA repair"/>
    <property type="evidence" value="ECO:0007669"/>
    <property type="project" value="UniProtKB-KW"/>
</dbReference>
<name>A0A0K1LM94_9CAUD</name>
<dbReference type="Proteomes" id="UP000221339">
    <property type="component" value="Segment"/>
</dbReference>
<dbReference type="Pfam" id="PF14743">
    <property type="entry name" value="DNA_ligase_OB_2"/>
    <property type="match status" value="1"/>
</dbReference>
<keyword evidence="7" id="KW-0234">DNA repair</keyword>
<evidence type="ECO:0000256" key="6">
    <source>
        <dbReference type="ARBA" id="ARBA00022763"/>
    </source>
</evidence>
<evidence type="ECO:0000256" key="5">
    <source>
        <dbReference type="ARBA" id="ARBA00022705"/>
    </source>
</evidence>
<keyword evidence="4 10" id="KW-0436">Ligase</keyword>
<keyword evidence="11" id="KW-1185">Reference proteome</keyword>
<evidence type="ECO:0000256" key="4">
    <source>
        <dbReference type="ARBA" id="ARBA00022598"/>
    </source>
</evidence>
<organism evidence="10 11">
    <name type="scientific">Caulobacter phage Seuss</name>
    <dbReference type="NCBI Taxonomy" id="1675601"/>
    <lineage>
        <taxon>Viruses</taxon>
        <taxon>Duplodnaviria</taxon>
        <taxon>Heunggongvirae</taxon>
        <taxon>Uroviricota</taxon>
        <taxon>Caudoviricetes</taxon>
        <taxon>Seussvirus</taxon>
        <taxon>Seussvirus seuss</taxon>
    </lineage>
</organism>
<comment type="cofactor">
    <cofactor evidence="1">
        <name>a divalent metal cation</name>
        <dbReference type="ChEBI" id="CHEBI:60240"/>
    </cofactor>
</comment>
<feature type="domain" description="ATP-dependent DNA ligase family profile" evidence="8">
    <location>
        <begin position="120"/>
        <end position="304"/>
    </location>
</feature>
<gene>
    <name evidence="10" type="ORF">CPT_Seuss58</name>
</gene>
<dbReference type="Gene3D" id="3.30.470.30">
    <property type="entry name" value="DNA ligase/mRNA capping enzyme"/>
    <property type="match status" value="1"/>
</dbReference>